<proteinExistence type="predicted"/>
<dbReference type="GeneID" id="39737724"/>
<gene>
    <name evidence="2" type="ORF">PRELSG_1248000</name>
</gene>
<evidence type="ECO:0000256" key="1">
    <source>
        <dbReference type="SAM" id="SignalP"/>
    </source>
</evidence>
<protein>
    <submittedName>
        <fullName evidence="2">Uncharacterized protein</fullName>
    </submittedName>
</protein>
<dbReference type="Proteomes" id="UP000220158">
    <property type="component" value="Chromosome 12"/>
</dbReference>
<feature type="chain" id="PRO_5012272442" evidence="1">
    <location>
        <begin position="26"/>
        <end position="178"/>
    </location>
</feature>
<dbReference type="VEuPathDB" id="PlasmoDB:PRELSG_1248000"/>
<keyword evidence="1" id="KW-0732">Signal</keyword>
<organism evidence="2 3">
    <name type="scientific">Plasmodium relictum</name>
    <dbReference type="NCBI Taxonomy" id="85471"/>
    <lineage>
        <taxon>Eukaryota</taxon>
        <taxon>Sar</taxon>
        <taxon>Alveolata</taxon>
        <taxon>Apicomplexa</taxon>
        <taxon>Aconoidasida</taxon>
        <taxon>Haemosporida</taxon>
        <taxon>Plasmodiidae</taxon>
        <taxon>Plasmodium</taxon>
        <taxon>Plasmodium (Haemamoeba)</taxon>
    </lineage>
</organism>
<name>A0A1J1HAQ9_PLARL</name>
<dbReference type="OMA" id="VNIEGMF"/>
<evidence type="ECO:0000313" key="3">
    <source>
        <dbReference type="Proteomes" id="UP000220158"/>
    </source>
</evidence>
<dbReference type="EMBL" id="LN835307">
    <property type="protein sequence ID" value="CRH01593.1"/>
    <property type="molecule type" value="Genomic_DNA"/>
</dbReference>
<evidence type="ECO:0000313" key="2">
    <source>
        <dbReference type="EMBL" id="CRH01593.1"/>
    </source>
</evidence>
<accession>A0A1J1HAQ9</accession>
<reference evidence="2 3" key="1">
    <citation type="submission" date="2015-04" db="EMBL/GenBank/DDBJ databases">
        <authorList>
            <consortium name="Pathogen Informatics"/>
        </authorList>
    </citation>
    <scope>NUCLEOTIDE SEQUENCE [LARGE SCALE GENOMIC DNA]</scope>
    <source>
        <strain evidence="2 3">SGS1</strain>
    </source>
</reference>
<feature type="signal peptide" evidence="1">
    <location>
        <begin position="1"/>
        <end position="25"/>
    </location>
</feature>
<dbReference type="KEGG" id="prel:PRELSG_1248000"/>
<dbReference type="OrthoDB" id="371738at2759"/>
<sequence>MKLKILNFFIFFNLMLHFYTLKIRCIKNKINSHFLYYIKKGNYLKTNNKFYYVKTKKNVSDNKFNLNEKKEDDIIPFINNSKNKNIFRNKYNYIPSLDEVKEDIENFKKEKSFYFTEHSILELINIEDNIIVINIEGKFFEDINVVFSEITKYLLDKYIGILGIHPYNIKSLNIKNEI</sequence>
<keyword evidence="3" id="KW-1185">Reference proteome</keyword>
<dbReference type="AlphaFoldDB" id="A0A1J1HAQ9"/>
<dbReference type="RefSeq" id="XP_028534592.1">
    <property type="nucleotide sequence ID" value="XM_028678287.1"/>
</dbReference>